<dbReference type="AlphaFoldDB" id="A0A183MJ52"/>
<evidence type="ECO:0000313" key="2">
    <source>
        <dbReference type="Proteomes" id="UP000277204"/>
    </source>
</evidence>
<dbReference type="EMBL" id="UZAI01017058">
    <property type="protein sequence ID" value="VDP19917.1"/>
    <property type="molecule type" value="Genomic_DNA"/>
</dbReference>
<sequence>MSDAASHSFNPFILGCDDVYLCLQKSIDWKEQINMTLTILMTNGRQSIRDADRIVNDFLDLVQDLPSSLKSVDSYVLY</sequence>
<name>A0A183MJ52_9TREM</name>
<proteinExistence type="predicted"/>
<accession>A0A183MJ52</accession>
<reference evidence="1 2" key="1">
    <citation type="submission" date="2018-11" db="EMBL/GenBank/DDBJ databases">
        <authorList>
            <consortium name="Pathogen Informatics"/>
        </authorList>
    </citation>
    <scope>NUCLEOTIDE SEQUENCE [LARGE SCALE GENOMIC DNA]</scope>
    <source>
        <strain evidence="1 2">Zambia</strain>
    </source>
</reference>
<protein>
    <submittedName>
        <fullName evidence="1">Uncharacterized protein</fullName>
    </submittedName>
</protein>
<dbReference type="Proteomes" id="UP000277204">
    <property type="component" value="Unassembled WGS sequence"/>
</dbReference>
<organism evidence="1 2">
    <name type="scientific">Schistosoma margrebowiei</name>
    <dbReference type="NCBI Taxonomy" id="48269"/>
    <lineage>
        <taxon>Eukaryota</taxon>
        <taxon>Metazoa</taxon>
        <taxon>Spiralia</taxon>
        <taxon>Lophotrochozoa</taxon>
        <taxon>Platyhelminthes</taxon>
        <taxon>Trematoda</taxon>
        <taxon>Digenea</taxon>
        <taxon>Strigeidida</taxon>
        <taxon>Schistosomatoidea</taxon>
        <taxon>Schistosomatidae</taxon>
        <taxon>Schistosoma</taxon>
    </lineage>
</organism>
<gene>
    <name evidence="1" type="ORF">SMRZ_LOCUS16077</name>
</gene>
<evidence type="ECO:0000313" key="1">
    <source>
        <dbReference type="EMBL" id="VDP19917.1"/>
    </source>
</evidence>
<keyword evidence="2" id="KW-1185">Reference proteome</keyword>